<feature type="compositionally biased region" description="Basic and acidic residues" evidence="1">
    <location>
        <begin position="278"/>
        <end position="291"/>
    </location>
</feature>
<feature type="region of interest" description="Disordered" evidence="1">
    <location>
        <begin position="94"/>
        <end position="146"/>
    </location>
</feature>
<feature type="region of interest" description="Disordered" evidence="1">
    <location>
        <begin position="1"/>
        <end position="48"/>
    </location>
</feature>
<gene>
    <name evidence="2" type="ORF">Acr_00g0009460</name>
</gene>
<reference evidence="3" key="1">
    <citation type="submission" date="2019-07" db="EMBL/GenBank/DDBJ databases">
        <title>De Novo Assembly of kiwifruit Actinidia rufa.</title>
        <authorList>
            <person name="Sugita-Konishi S."/>
            <person name="Sato K."/>
            <person name="Mori E."/>
            <person name="Abe Y."/>
            <person name="Kisaki G."/>
            <person name="Hamano K."/>
            <person name="Suezawa K."/>
            <person name="Otani M."/>
            <person name="Fukuda T."/>
            <person name="Manabe T."/>
            <person name="Gomi K."/>
            <person name="Tabuchi M."/>
            <person name="Akimitsu K."/>
            <person name="Kataoka I."/>
        </authorList>
    </citation>
    <scope>NUCLEOTIDE SEQUENCE [LARGE SCALE GENOMIC DNA]</scope>
    <source>
        <strain evidence="3">cv. Fuchu</strain>
    </source>
</reference>
<feature type="compositionally biased region" description="Basic and acidic residues" evidence="1">
    <location>
        <begin position="101"/>
        <end position="120"/>
    </location>
</feature>
<dbReference type="AlphaFoldDB" id="A0A7J0D8Z7"/>
<dbReference type="Proteomes" id="UP000585474">
    <property type="component" value="Unassembled WGS sequence"/>
</dbReference>
<keyword evidence="3" id="KW-1185">Reference proteome</keyword>
<comment type="caution">
    <text evidence="2">The sequence shown here is derived from an EMBL/GenBank/DDBJ whole genome shotgun (WGS) entry which is preliminary data.</text>
</comment>
<accession>A0A7J0D8Z7</accession>
<protein>
    <submittedName>
        <fullName evidence="2">Uncharacterized protein</fullName>
    </submittedName>
</protein>
<evidence type="ECO:0000256" key="1">
    <source>
        <dbReference type="SAM" id="MobiDB-lite"/>
    </source>
</evidence>
<proteinExistence type="predicted"/>
<organism evidence="2 3">
    <name type="scientific">Actinidia rufa</name>
    <dbReference type="NCBI Taxonomy" id="165716"/>
    <lineage>
        <taxon>Eukaryota</taxon>
        <taxon>Viridiplantae</taxon>
        <taxon>Streptophyta</taxon>
        <taxon>Embryophyta</taxon>
        <taxon>Tracheophyta</taxon>
        <taxon>Spermatophyta</taxon>
        <taxon>Magnoliopsida</taxon>
        <taxon>eudicotyledons</taxon>
        <taxon>Gunneridae</taxon>
        <taxon>Pentapetalae</taxon>
        <taxon>asterids</taxon>
        <taxon>Ericales</taxon>
        <taxon>Actinidiaceae</taxon>
        <taxon>Actinidia</taxon>
    </lineage>
</organism>
<feature type="region of interest" description="Disordered" evidence="1">
    <location>
        <begin position="269"/>
        <end position="300"/>
    </location>
</feature>
<sequence>MAGVSRRSREGGRSANNFEVMGNTSLPKPKAPEDAGEEQPITPTSLGDVGVSLAIPEMNYPEVAILMTARNSAADPTLAKGVVIGEKRLREYLTSSPSKKGKADDCSKGKEAAHEPEAKKKVAKPSDVACSRATPSPRLGEGSSANLGTALGPSASILGSPSIAEKLLWGMIPPANKEKVEKLTLDQTTTKLFHVIGQAIDELAKVKVDKDSLADKLERSGVLVVELREKMAKAWASIIDEFKSSSDFLAAVEDVASKYFGMGLDHDRLTEEDEIEEEKEKEGEKEEDGGKHKGNVNPLL</sequence>
<evidence type="ECO:0000313" key="3">
    <source>
        <dbReference type="Proteomes" id="UP000585474"/>
    </source>
</evidence>
<name>A0A7J0D8Z7_9ERIC</name>
<evidence type="ECO:0000313" key="2">
    <source>
        <dbReference type="EMBL" id="GFS29973.1"/>
    </source>
</evidence>
<dbReference type="EMBL" id="BJWL01000104">
    <property type="protein sequence ID" value="GFS29973.1"/>
    <property type="molecule type" value="Genomic_DNA"/>
</dbReference>